<name>A0A9P4GM20_9PLEO</name>
<evidence type="ECO:0000313" key="2">
    <source>
        <dbReference type="EMBL" id="KAF1847934.1"/>
    </source>
</evidence>
<sequence>METTVCTPRLKLTLITTAKRGSPELEWLHEMRSDAQTTFWSIYGQAKSLEDTERFAKACLPEAPEEGGGKPKSYRVVYAVHEILQKLVTDTQPDVSHAEKPPRFVGLVTVRSLGGPNELTLPPQYTPASTHDPTTLSIELAYQFLPISWGHGIATEAVSTVLNVLKRATAFWQPFKRVYIRAIVNEENPASLGVMRKLGLQNMGVWEWTGEAIWLGGKWTDRSRIWIFGKNLIE</sequence>
<dbReference type="OrthoDB" id="4072826at2759"/>
<proteinExistence type="predicted"/>
<organism evidence="2 3">
    <name type="scientific">Cucurbitaria berberidis CBS 394.84</name>
    <dbReference type="NCBI Taxonomy" id="1168544"/>
    <lineage>
        <taxon>Eukaryota</taxon>
        <taxon>Fungi</taxon>
        <taxon>Dikarya</taxon>
        <taxon>Ascomycota</taxon>
        <taxon>Pezizomycotina</taxon>
        <taxon>Dothideomycetes</taxon>
        <taxon>Pleosporomycetidae</taxon>
        <taxon>Pleosporales</taxon>
        <taxon>Pleosporineae</taxon>
        <taxon>Cucurbitariaceae</taxon>
        <taxon>Cucurbitaria</taxon>
    </lineage>
</organism>
<feature type="domain" description="N-acetyltransferase" evidence="1">
    <location>
        <begin position="26"/>
        <end position="201"/>
    </location>
</feature>
<accession>A0A9P4GM20</accession>
<comment type="caution">
    <text evidence="2">The sequence shown here is derived from an EMBL/GenBank/DDBJ whole genome shotgun (WGS) entry which is preliminary data.</text>
</comment>
<dbReference type="SUPFAM" id="SSF55729">
    <property type="entry name" value="Acyl-CoA N-acyltransferases (Nat)"/>
    <property type="match status" value="1"/>
</dbReference>
<dbReference type="Proteomes" id="UP000800039">
    <property type="component" value="Unassembled WGS sequence"/>
</dbReference>
<dbReference type="Gene3D" id="3.40.630.30">
    <property type="match status" value="1"/>
</dbReference>
<dbReference type="PANTHER" id="PTHR43792:SF1">
    <property type="entry name" value="N-ACETYLTRANSFERASE DOMAIN-CONTAINING PROTEIN"/>
    <property type="match status" value="1"/>
</dbReference>
<dbReference type="InterPro" id="IPR000182">
    <property type="entry name" value="GNAT_dom"/>
</dbReference>
<protein>
    <recommendedName>
        <fullName evidence="1">N-acetyltransferase domain-containing protein</fullName>
    </recommendedName>
</protein>
<dbReference type="GO" id="GO:0016747">
    <property type="term" value="F:acyltransferase activity, transferring groups other than amino-acyl groups"/>
    <property type="evidence" value="ECO:0007669"/>
    <property type="project" value="InterPro"/>
</dbReference>
<dbReference type="InterPro" id="IPR016181">
    <property type="entry name" value="Acyl_CoA_acyltransferase"/>
</dbReference>
<dbReference type="Pfam" id="PF13302">
    <property type="entry name" value="Acetyltransf_3"/>
    <property type="match status" value="1"/>
</dbReference>
<dbReference type="AlphaFoldDB" id="A0A9P4GM20"/>
<gene>
    <name evidence="2" type="ORF">K460DRAFT_374893</name>
</gene>
<dbReference type="InterPro" id="IPR051531">
    <property type="entry name" value="N-acetyltransferase"/>
</dbReference>
<evidence type="ECO:0000313" key="3">
    <source>
        <dbReference type="Proteomes" id="UP000800039"/>
    </source>
</evidence>
<dbReference type="EMBL" id="ML976615">
    <property type="protein sequence ID" value="KAF1847934.1"/>
    <property type="molecule type" value="Genomic_DNA"/>
</dbReference>
<dbReference type="PANTHER" id="PTHR43792">
    <property type="entry name" value="GNAT FAMILY, PUTATIVE (AFU_ORTHOLOGUE AFUA_3G00765)-RELATED-RELATED"/>
    <property type="match status" value="1"/>
</dbReference>
<dbReference type="GeneID" id="63851963"/>
<evidence type="ECO:0000259" key="1">
    <source>
        <dbReference type="Pfam" id="PF13302"/>
    </source>
</evidence>
<dbReference type="RefSeq" id="XP_040790497.1">
    <property type="nucleotide sequence ID" value="XM_040934712.1"/>
</dbReference>
<reference evidence="2" key="1">
    <citation type="submission" date="2020-01" db="EMBL/GenBank/DDBJ databases">
        <authorList>
            <consortium name="DOE Joint Genome Institute"/>
            <person name="Haridas S."/>
            <person name="Albert R."/>
            <person name="Binder M."/>
            <person name="Bloem J."/>
            <person name="Labutti K."/>
            <person name="Salamov A."/>
            <person name="Andreopoulos B."/>
            <person name="Baker S.E."/>
            <person name="Barry K."/>
            <person name="Bills G."/>
            <person name="Bluhm B.H."/>
            <person name="Cannon C."/>
            <person name="Castanera R."/>
            <person name="Culley D.E."/>
            <person name="Daum C."/>
            <person name="Ezra D."/>
            <person name="Gonzalez J.B."/>
            <person name="Henrissat B."/>
            <person name="Kuo A."/>
            <person name="Liang C."/>
            <person name="Lipzen A."/>
            <person name="Lutzoni F."/>
            <person name="Magnuson J."/>
            <person name="Mondo S."/>
            <person name="Nolan M."/>
            <person name="Ohm R."/>
            <person name="Pangilinan J."/>
            <person name="Park H.-J."/>
            <person name="Ramirez L."/>
            <person name="Alfaro M."/>
            <person name="Sun H."/>
            <person name="Tritt A."/>
            <person name="Yoshinaga Y."/>
            <person name="Zwiers L.-H."/>
            <person name="Turgeon B.G."/>
            <person name="Goodwin S.B."/>
            <person name="Spatafora J.W."/>
            <person name="Crous P.W."/>
            <person name="Grigoriev I.V."/>
        </authorList>
    </citation>
    <scope>NUCLEOTIDE SEQUENCE</scope>
    <source>
        <strain evidence="2">CBS 394.84</strain>
    </source>
</reference>
<keyword evidence="3" id="KW-1185">Reference proteome</keyword>